<gene>
    <name evidence="1" type="ORF">METH_15840</name>
</gene>
<dbReference type="STRING" id="999552.METH_15840"/>
<evidence type="ECO:0000313" key="2">
    <source>
        <dbReference type="Proteomes" id="UP000018780"/>
    </source>
</evidence>
<protein>
    <submittedName>
        <fullName evidence="1">Uncharacterized protein</fullName>
    </submittedName>
</protein>
<dbReference type="RefSeq" id="WP_024091360.1">
    <property type="nucleotide sequence ID" value="NC_023135.1"/>
</dbReference>
<sequence>MIGDFGDRNATNRDIKVADYAPEKWKEFAFAREAFATKAIEQAGGKVEPHRVLILVDLNGMYLRLHEWLTEVGMPIRGGLILSRFAFFQIYDAFERIKKSVIELSDGEFADFEDVTEDIRTTDGEGIWVNPQKTYLKFSPQFDLFYAPAPHKDIEWKLRKEARSGDMNLKRLVKMAEKGVIEVFGKERDYNAYDDFIRKLRANPEYSRSEQGFFCYNVGSKGLGSGLIEFQSQ</sequence>
<dbReference type="OrthoDB" id="9783963at2"/>
<dbReference type="EMBL" id="CP006773">
    <property type="protein sequence ID" value="AHD03179.1"/>
    <property type="molecule type" value="Genomic_DNA"/>
</dbReference>
<dbReference type="AlphaFoldDB" id="V9VZF8"/>
<evidence type="ECO:0000313" key="1">
    <source>
        <dbReference type="EMBL" id="AHD03179.1"/>
    </source>
</evidence>
<name>V9VZF8_9RHOB</name>
<keyword evidence="2" id="KW-1185">Reference proteome</keyword>
<proteinExistence type="predicted"/>
<dbReference type="KEGG" id="lmd:METH_15840"/>
<dbReference type="HOGENOM" id="CLU_1188779_0_0_5"/>
<accession>V9VZF8</accession>
<reference evidence="1 2" key="1">
    <citation type="submission" date="2013-09" db="EMBL/GenBank/DDBJ databases">
        <authorList>
            <consortium name="DOE Joint Genome Institute"/>
            <person name="Klenk H.-P."/>
            <person name="Huntemann M."/>
            <person name="Han J."/>
            <person name="Chen A."/>
            <person name="Kyrpides N."/>
            <person name="Mavromatis K."/>
            <person name="Markowitz V."/>
            <person name="Palaniappan K."/>
            <person name="Ivanova N."/>
            <person name="Schaumberg A."/>
            <person name="Pati A."/>
            <person name="Liolios K."/>
            <person name="Nordberg H.P."/>
            <person name="Cantor M.N."/>
            <person name="Hua S.X."/>
            <person name="Woyke T."/>
        </authorList>
    </citation>
    <scope>NUCLEOTIDE SEQUENCE [LARGE SCALE GENOMIC DNA]</scope>
    <source>
        <strain evidence="1 2">DSM 14336</strain>
    </source>
</reference>
<organism evidence="1 2">
    <name type="scientific">Leisingera methylohalidivorans DSM 14336</name>
    <dbReference type="NCBI Taxonomy" id="999552"/>
    <lineage>
        <taxon>Bacteria</taxon>
        <taxon>Pseudomonadati</taxon>
        <taxon>Pseudomonadota</taxon>
        <taxon>Alphaproteobacteria</taxon>
        <taxon>Rhodobacterales</taxon>
        <taxon>Roseobacteraceae</taxon>
        <taxon>Leisingera</taxon>
    </lineage>
</organism>
<dbReference type="Proteomes" id="UP000018780">
    <property type="component" value="Chromosome"/>
</dbReference>